<name>A0A1S1HK59_9SPHN</name>
<dbReference type="RefSeq" id="WP_070934783.1">
    <property type="nucleotide sequence ID" value="NZ_MIPT01000001.1"/>
</dbReference>
<accession>A0A1S1HK59</accession>
<proteinExistence type="predicted"/>
<keyword evidence="2" id="KW-1185">Reference proteome</keyword>
<gene>
    <name evidence="1" type="ORF">BHE75_03807</name>
</gene>
<protein>
    <submittedName>
        <fullName evidence="1">Uncharacterized protein</fullName>
    </submittedName>
</protein>
<dbReference type="Proteomes" id="UP000179467">
    <property type="component" value="Unassembled WGS sequence"/>
</dbReference>
<reference evidence="1 2" key="1">
    <citation type="submission" date="2016-09" db="EMBL/GenBank/DDBJ databases">
        <title>Metabolic pathway, cell adaptation mechanisms and a novel monoxygenase revealed through proteogenomic-transcription analysis of a Sphingomonas haloaromaticamans strain degrading the fungicide ortho-phenylphenol.</title>
        <authorList>
            <person name="Perruchon C."/>
            <person name="Papadopoulou E.S."/>
            <person name="Rousidou C."/>
            <person name="Vasileiadis S."/>
            <person name="Tanou G."/>
            <person name="Amoutzias G."/>
            <person name="Molassiotis A."/>
            <person name="Karpouzas D.G."/>
        </authorList>
    </citation>
    <scope>NUCLEOTIDE SEQUENCE [LARGE SCALE GENOMIC DNA]</scope>
    <source>
        <strain evidence="1 2">P3</strain>
    </source>
</reference>
<dbReference type="EMBL" id="MIPT01000001">
    <property type="protein sequence ID" value="OHT21796.1"/>
    <property type="molecule type" value="Genomic_DNA"/>
</dbReference>
<comment type="caution">
    <text evidence="1">The sequence shown here is derived from an EMBL/GenBank/DDBJ whole genome shotgun (WGS) entry which is preliminary data.</text>
</comment>
<sequence>MTDIENALARLRALPVDPRLNAIDAAVLDGLNQQLAGDRSSGRLFVTAAAVALVTGILGSSFPGEPATAATTAFPFGAPAALAPSTLLAGVQ</sequence>
<dbReference type="OrthoDB" id="7509688at2"/>
<evidence type="ECO:0000313" key="2">
    <source>
        <dbReference type="Proteomes" id="UP000179467"/>
    </source>
</evidence>
<dbReference type="AlphaFoldDB" id="A0A1S1HK59"/>
<evidence type="ECO:0000313" key="1">
    <source>
        <dbReference type="EMBL" id="OHT21796.1"/>
    </source>
</evidence>
<organism evidence="1 2">
    <name type="scientific">Edaphosphingomonas haloaromaticamans</name>
    <dbReference type="NCBI Taxonomy" id="653954"/>
    <lineage>
        <taxon>Bacteria</taxon>
        <taxon>Pseudomonadati</taxon>
        <taxon>Pseudomonadota</taxon>
        <taxon>Alphaproteobacteria</taxon>
        <taxon>Sphingomonadales</taxon>
        <taxon>Rhizorhabdaceae</taxon>
        <taxon>Edaphosphingomonas</taxon>
    </lineage>
</organism>